<keyword evidence="3" id="KW-1185">Reference proteome</keyword>
<name>A0A195C7B5_9HYME</name>
<protein>
    <submittedName>
        <fullName evidence="2">Uncharacterized protein</fullName>
    </submittedName>
</protein>
<reference evidence="2 3" key="1">
    <citation type="submission" date="2016-03" db="EMBL/GenBank/DDBJ databases">
        <title>Cyphomyrmex costatus WGS genome.</title>
        <authorList>
            <person name="Nygaard S."/>
            <person name="Hu H."/>
            <person name="Boomsma J."/>
            <person name="Zhang G."/>
        </authorList>
    </citation>
    <scope>NUCLEOTIDE SEQUENCE [LARGE SCALE GENOMIC DNA]</scope>
    <source>
        <strain evidence="2">MS0001</strain>
        <tissue evidence="2">Whole body</tissue>
    </source>
</reference>
<proteinExistence type="predicted"/>
<dbReference type="AlphaFoldDB" id="A0A195C7B5"/>
<accession>A0A195C7B5</accession>
<organism evidence="2 3">
    <name type="scientific">Cyphomyrmex costatus</name>
    <dbReference type="NCBI Taxonomy" id="456900"/>
    <lineage>
        <taxon>Eukaryota</taxon>
        <taxon>Metazoa</taxon>
        <taxon>Ecdysozoa</taxon>
        <taxon>Arthropoda</taxon>
        <taxon>Hexapoda</taxon>
        <taxon>Insecta</taxon>
        <taxon>Pterygota</taxon>
        <taxon>Neoptera</taxon>
        <taxon>Endopterygota</taxon>
        <taxon>Hymenoptera</taxon>
        <taxon>Apocrita</taxon>
        <taxon>Aculeata</taxon>
        <taxon>Formicoidea</taxon>
        <taxon>Formicidae</taxon>
        <taxon>Myrmicinae</taxon>
        <taxon>Cyphomyrmex</taxon>
    </lineage>
</organism>
<feature type="region of interest" description="Disordered" evidence="1">
    <location>
        <begin position="125"/>
        <end position="157"/>
    </location>
</feature>
<evidence type="ECO:0000256" key="1">
    <source>
        <dbReference type="SAM" id="MobiDB-lite"/>
    </source>
</evidence>
<evidence type="ECO:0000313" key="3">
    <source>
        <dbReference type="Proteomes" id="UP000078542"/>
    </source>
</evidence>
<dbReference type="EMBL" id="KQ978143">
    <property type="protein sequence ID" value="KYM96737.1"/>
    <property type="molecule type" value="Genomic_DNA"/>
</dbReference>
<feature type="compositionally biased region" description="Basic and acidic residues" evidence="1">
    <location>
        <begin position="143"/>
        <end position="157"/>
    </location>
</feature>
<dbReference type="Proteomes" id="UP000078542">
    <property type="component" value="Unassembled WGS sequence"/>
</dbReference>
<sequence>MRLPVGIIGSSRVDSVTGSLCSRSTGTAVVSTIRRSLSSPMTRVFNPFVDWCKHGKEKQLGYFGDERKRTGLFSHSFRERAKESLNDETSLCAYLSRLCASAQQVHAGCTSDRIKCMAKEGIQQAKRARDRHAPSATIHVRKREKEREKERQKRVEG</sequence>
<evidence type="ECO:0000313" key="2">
    <source>
        <dbReference type="EMBL" id="KYM96737.1"/>
    </source>
</evidence>
<gene>
    <name evidence="2" type="ORF">ALC62_12529</name>
</gene>